<evidence type="ECO:0000313" key="4">
    <source>
        <dbReference type="Proteomes" id="UP001633002"/>
    </source>
</evidence>
<dbReference type="PANTHER" id="PTHR36983">
    <property type="entry name" value="DNAJ HOMOLOG SUBFAMILY C MEMBER 13"/>
    <property type="match status" value="1"/>
</dbReference>
<protein>
    <recommendedName>
        <fullName evidence="2">DnaJ homologue subfamily C GRV2/DNAJC13 N-terminal domain-containing protein</fullName>
    </recommendedName>
</protein>
<accession>A0ABD3ICK3</accession>
<comment type="caution">
    <text evidence="3">The sequence shown here is derived from an EMBL/GenBank/DDBJ whole genome shotgun (WGS) entry which is preliminary data.</text>
</comment>
<dbReference type="EMBL" id="JBJQOH010000001">
    <property type="protein sequence ID" value="KAL3700274.1"/>
    <property type="molecule type" value="Genomic_DNA"/>
</dbReference>
<gene>
    <name evidence="3" type="ORF">R1sor_018296</name>
</gene>
<dbReference type="InterPro" id="IPR045802">
    <property type="entry name" value="GRV2/DNAJC13_N"/>
</dbReference>
<sequence length="211" mass="23208">MAVGFVTKAATTRGSERKGSTGAAPGADDVCSRLIILVAFAILKQGHFSSSSQLPGPAGEELGANQSAGRDQAFASWWRFRPDARPLQISNNRMDYITRPGSHDPPPPDPPVQEEPEYLARYMVTKHSWRGKYKRILCISQSGIVTLDPTTLVVTNSYDLLTDYELAAPVVGNRDDPLQQQALEFTISVRTEGRGKFKHIRFSSRFGALCL</sequence>
<dbReference type="Pfam" id="PF19432">
    <property type="entry name" value="RME-8_N"/>
    <property type="match status" value="1"/>
</dbReference>
<dbReference type="InterPro" id="IPR044978">
    <property type="entry name" value="GRV2/DNAJC13"/>
</dbReference>
<evidence type="ECO:0000313" key="3">
    <source>
        <dbReference type="EMBL" id="KAL3700274.1"/>
    </source>
</evidence>
<keyword evidence="4" id="KW-1185">Reference proteome</keyword>
<name>A0ABD3ICK3_9MARC</name>
<dbReference type="PANTHER" id="PTHR36983:SF2">
    <property type="entry name" value="DNAJ HOMOLOG SUBFAMILY C MEMBER 13"/>
    <property type="match status" value="1"/>
</dbReference>
<feature type="domain" description="DnaJ homologue subfamily C GRV2/DNAJC13 N-terminal" evidence="2">
    <location>
        <begin position="121"/>
        <end position="206"/>
    </location>
</feature>
<dbReference type="Proteomes" id="UP001633002">
    <property type="component" value="Unassembled WGS sequence"/>
</dbReference>
<reference evidence="3 4" key="1">
    <citation type="submission" date="2024-09" db="EMBL/GenBank/DDBJ databases">
        <title>Chromosome-scale assembly of Riccia sorocarpa.</title>
        <authorList>
            <person name="Paukszto L."/>
        </authorList>
    </citation>
    <scope>NUCLEOTIDE SEQUENCE [LARGE SCALE GENOMIC DNA]</scope>
    <source>
        <strain evidence="3">LP-2024</strain>
        <tissue evidence="3">Aerial parts of the thallus</tissue>
    </source>
</reference>
<proteinExistence type="predicted"/>
<organism evidence="3 4">
    <name type="scientific">Riccia sorocarpa</name>
    <dbReference type="NCBI Taxonomy" id="122646"/>
    <lineage>
        <taxon>Eukaryota</taxon>
        <taxon>Viridiplantae</taxon>
        <taxon>Streptophyta</taxon>
        <taxon>Embryophyta</taxon>
        <taxon>Marchantiophyta</taxon>
        <taxon>Marchantiopsida</taxon>
        <taxon>Marchantiidae</taxon>
        <taxon>Marchantiales</taxon>
        <taxon>Ricciaceae</taxon>
        <taxon>Riccia</taxon>
    </lineage>
</organism>
<dbReference type="AlphaFoldDB" id="A0ABD3ICK3"/>
<evidence type="ECO:0000256" key="1">
    <source>
        <dbReference type="SAM" id="MobiDB-lite"/>
    </source>
</evidence>
<evidence type="ECO:0000259" key="2">
    <source>
        <dbReference type="Pfam" id="PF19432"/>
    </source>
</evidence>
<feature type="region of interest" description="Disordered" evidence="1">
    <location>
        <begin position="1"/>
        <end position="25"/>
    </location>
</feature>